<feature type="transmembrane region" description="Helical" evidence="1">
    <location>
        <begin position="392"/>
        <end position="415"/>
    </location>
</feature>
<feature type="transmembrane region" description="Helical" evidence="1">
    <location>
        <begin position="362"/>
        <end position="380"/>
    </location>
</feature>
<evidence type="ECO:0000256" key="1">
    <source>
        <dbReference type="SAM" id="Phobius"/>
    </source>
</evidence>
<feature type="transmembrane region" description="Helical" evidence="1">
    <location>
        <begin position="254"/>
        <end position="273"/>
    </location>
</feature>
<feature type="transmembrane region" description="Helical" evidence="1">
    <location>
        <begin position="203"/>
        <end position="220"/>
    </location>
</feature>
<keyword evidence="1" id="KW-0472">Membrane</keyword>
<dbReference type="RefSeq" id="WP_264742950.1">
    <property type="nucleotide sequence ID" value="NZ_JAPDHV010000002.1"/>
</dbReference>
<protein>
    <recommendedName>
        <fullName evidence="4">Glycosyltransferase RgtA/B/C/D-like domain-containing protein</fullName>
    </recommendedName>
</protein>
<feature type="transmembrane region" description="Helical" evidence="1">
    <location>
        <begin position="337"/>
        <end position="355"/>
    </location>
</feature>
<keyword evidence="1" id="KW-0812">Transmembrane</keyword>
<reference evidence="2" key="1">
    <citation type="submission" date="2022-10" db="EMBL/GenBank/DDBJ databases">
        <title>Chryseobacterium babae sp. nov. isolated from the gut of the beetle Oryctes rhinoceros, and Chryseobacterium kimseyorum sp. nov., isolated from a stick insect rearing cage.</title>
        <authorList>
            <person name="Shelomi M."/>
            <person name="Han C.-J."/>
            <person name="Chen W.-M."/>
            <person name="Chen H.-K."/>
            <person name="Liaw S.-J."/>
            <person name="Muhle E."/>
            <person name="Clermont D."/>
        </authorList>
    </citation>
    <scope>NUCLEOTIDE SEQUENCE</scope>
    <source>
        <strain evidence="2">WLa1L2M3</strain>
    </source>
</reference>
<dbReference type="EMBL" id="JAPDHV010000002">
    <property type="protein sequence ID" value="MCW3161009.1"/>
    <property type="molecule type" value="Genomic_DNA"/>
</dbReference>
<comment type="caution">
    <text evidence="2">The sequence shown here is derived from an EMBL/GenBank/DDBJ whole genome shotgun (WGS) entry which is preliminary data.</text>
</comment>
<gene>
    <name evidence="2" type="ORF">OH806_06970</name>
</gene>
<organism evidence="2 3">
    <name type="scientific">Chryseobacterium oryctis</name>
    <dbReference type="NCBI Taxonomy" id="2952618"/>
    <lineage>
        <taxon>Bacteria</taxon>
        <taxon>Pseudomonadati</taxon>
        <taxon>Bacteroidota</taxon>
        <taxon>Flavobacteriia</taxon>
        <taxon>Flavobacteriales</taxon>
        <taxon>Weeksellaceae</taxon>
        <taxon>Chryseobacterium group</taxon>
        <taxon>Chryseobacterium</taxon>
    </lineage>
</organism>
<feature type="transmembrane region" description="Helical" evidence="1">
    <location>
        <begin position="151"/>
        <end position="169"/>
    </location>
</feature>
<keyword evidence="3" id="KW-1185">Reference proteome</keyword>
<name>A0ABT3HMM6_9FLAO</name>
<feature type="transmembrane region" description="Helical" evidence="1">
    <location>
        <begin position="6"/>
        <end position="26"/>
    </location>
</feature>
<evidence type="ECO:0000313" key="2">
    <source>
        <dbReference type="EMBL" id="MCW3161009.1"/>
    </source>
</evidence>
<dbReference type="Proteomes" id="UP001163719">
    <property type="component" value="Unassembled WGS sequence"/>
</dbReference>
<accession>A0ABT3HMM6</accession>
<evidence type="ECO:0008006" key="4">
    <source>
        <dbReference type="Google" id="ProtNLM"/>
    </source>
</evidence>
<feature type="transmembrane region" description="Helical" evidence="1">
    <location>
        <begin position="175"/>
        <end position="194"/>
    </location>
</feature>
<sequence length="421" mass="49944">MKHKLIFFVFAILFFCNIQFNSFHLIPKERFEYSLVEVSETLIIGKLLNSRQEGIFADGGFTGVFYVDEDFSNRSVAGKKSYAKYINNERPKKYAYWAYKSQIGGQAILYSIFDKTFGLDNKTNITIFRVANSILLSVLLTLFLFWVKIKFGMRTCVISFLLLLSNYWIFLYGKSTWWCSWVYFLPFVYSLFFFERNKENFNAKKYVFVFSFLFFVKFWFTGFEFITVFLISSAIPYIYYLFENKLAFYIKFIGRHFLIVAFPLVLSILFQLYQFKLLMGSFKDGIYHLIDAYSRRANGEYSYSGDYAYLNTLKQYHLDILFRYIGGSFINEDFIKLPFFVIIVLGIISSVFLYVKNIDRKLVITTWFSIIAPLSWLILFKEHAHIHVHIDFFIWYCPFLILLMILIALAISSFLKKIETK</sequence>
<feature type="transmembrane region" description="Helical" evidence="1">
    <location>
        <begin position="125"/>
        <end position="146"/>
    </location>
</feature>
<proteinExistence type="predicted"/>
<evidence type="ECO:0000313" key="3">
    <source>
        <dbReference type="Proteomes" id="UP001163719"/>
    </source>
</evidence>
<keyword evidence="1" id="KW-1133">Transmembrane helix</keyword>